<dbReference type="Proteomes" id="UP001202479">
    <property type="component" value="Unassembled WGS sequence"/>
</dbReference>
<sequence>MTESLEAKTTQDQFMVETCNNDLPLAVKLSNDDPDEIDDKSFEEIQELYIQLQDLFKKKSLELEKTFEEEKAQRMTLAYYLRRNQALLNILLTQADEQDHYISTKDQNQRINKIVQTVPRLSNKLKPLLSESIDTSSLNPNYLINLYLSEKIPELINDDLIQLELNPQGTDAWCRRNYPNLINAHNKPITIDQLNQLNHEQYTGVEFDLGIDGKLVLSPMATSSTSKKRRRK</sequence>
<comment type="caution">
    <text evidence="1">The sequence shown here is derived from an EMBL/GenBank/DDBJ whole genome shotgun (WGS) entry which is preliminary data.</text>
</comment>
<dbReference type="GeneID" id="73378798"/>
<dbReference type="AlphaFoldDB" id="A0AAI9WZ35"/>
<accession>A0AAI9WZ35</accession>
<evidence type="ECO:0000313" key="1">
    <source>
        <dbReference type="EMBL" id="KAI3405962.1"/>
    </source>
</evidence>
<proteinExistence type="predicted"/>
<dbReference type="RefSeq" id="XP_049181707.1">
    <property type="nucleotide sequence ID" value="XM_049322277.1"/>
</dbReference>
<evidence type="ECO:0000313" key="2">
    <source>
        <dbReference type="Proteomes" id="UP001202479"/>
    </source>
</evidence>
<protein>
    <submittedName>
        <fullName evidence="1">Uncharacterized protein</fullName>
    </submittedName>
</protein>
<keyword evidence="2" id="KW-1185">Reference proteome</keyword>
<gene>
    <name evidence="1" type="ORF">KGF56_001181</name>
</gene>
<name>A0AAI9WZ35_9ASCO</name>
<dbReference type="EMBL" id="JAHUZD010000026">
    <property type="protein sequence ID" value="KAI3405962.1"/>
    <property type="molecule type" value="Genomic_DNA"/>
</dbReference>
<reference evidence="1" key="1">
    <citation type="journal article" date="2022" name="DNA Res.">
        <title>Genome analysis of five recently described species of the CUG-Ser clade uncovers Candida theae as a new hybrid lineage with pathogenic potential in the Candida parapsilosis species complex.</title>
        <authorList>
            <person name="Mixao V."/>
            <person name="Del Olmo V."/>
            <person name="Hegedusova E."/>
            <person name="Saus E."/>
            <person name="Pryszcz L."/>
            <person name="Cillingova A."/>
            <person name="Nosek J."/>
            <person name="Gabaldon T."/>
        </authorList>
    </citation>
    <scope>NUCLEOTIDE SEQUENCE</scope>
    <source>
        <strain evidence="1">CBS 10844</strain>
    </source>
</reference>
<organism evidence="1 2">
    <name type="scientific">Candida oxycetoniae</name>
    <dbReference type="NCBI Taxonomy" id="497107"/>
    <lineage>
        <taxon>Eukaryota</taxon>
        <taxon>Fungi</taxon>
        <taxon>Dikarya</taxon>
        <taxon>Ascomycota</taxon>
        <taxon>Saccharomycotina</taxon>
        <taxon>Pichiomycetes</taxon>
        <taxon>Debaryomycetaceae</taxon>
        <taxon>Candida/Lodderomyces clade</taxon>
        <taxon>Candida</taxon>
    </lineage>
</organism>